<feature type="domain" description="FAD-binding PCMH-type" evidence="5">
    <location>
        <begin position="80"/>
        <end position="259"/>
    </location>
</feature>
<dbReference type="Gene3D" id="1.10.45.10">
    <property type="entry name" value="Vanillyl-alcohol Oxidase, Chain A, domain 4"/>
    <property type="match status" value="1"/>
</dbReference>
<dbReference type="Gene3D" id="3.30.70.2190">
    <property type="match status" value="1"/>
</dbReference>
<dbReference type="InterPro" id="IPR006094">
    <property type="entry name" value="Oxid_FAD_bind_N"/>
</dbReference>
<keyword evidence="3" id="KW-0274">FAD</keyword>
<dbReference type="AlphaFoldDB" id="A0A367ZSY9"/>
<dbReference type="GO" id="GO:0016491">
    <property type="term" value="F:oxidoreductase activity"/>
    <property type="evidence" value="ECO:0007669"/>
    <property type="project" value="UniProtKB-KW"/>
</dbReference>
<gene>
    <name evidence="6" type="ORF">OZSIB_2537</name>
</gene>
<dbReference type="InterPro" id="IPR016164">
    <property type="entry name" value="FAD-linked_Oxase-like_C"/>
</dbReference>
<evidence type="ECO:0000313" key="7">
    <source>
        <dbReference type="Proteomes" id="UP000252355"/>
    </source>
</evidence>
<dbReference type="Gene3D" id="3.30.70.2740">
    <property type="match status" value="1"/>
</dbReference>
<dbReference type="PANTHER" id="PTHR42934">
    <property type="entry name" value="GLYCOLATE OXIDASE SUBUNIT GLCD"/>
    <property type="match status" value="1"/>
</dbReference>
<dbReference type="GO" id="GO:0071949">
    <property type="term" value="F:FAD binding"/>
    <property type="evidence" value="ECO:0007669"/>
    <property type="project" value="InterPro"/>
</dbReference>
<evidence type="ECO:0000256" key="1">
    <source>
        <dbReference type="ARBA" id="ARBA00001974"/>
    </source>
</evidence>
<evidence type="ECO:0000256" key="3">
    <source>
        <dbReference type="ARBA" id="ARBA00022827"/>
    </source>
</evidence>
<dbReference type="SUPFAM" id="SSF55103">
    <property type="entry name" value="FAD-linked oxidases, C-terminal domain"/>
    <property type="match status" value="1"/>
</dbReference>
<dbReference type="Pfam" id="PF01565">
    <property type="entry name" value="FAD_binding_4"/>
    <property type="match status" value="1"/>
</dbReference>
<dbReference type="InterPro" id="IPR016169">
    <property type="entry name" value="FAD-bd_PCMH_sub2"/>
</dbReference>
<dbReference type="EMBL" id="QOQW01000003">
    <property type="protein sequence ID" value="RCK81160.1"/>
    <property type="molecule type" value="Genomic_DNA"/>
</dbReference>
<dbReference type="PROSITE" id="PS51387">
    <property type="entry name" value="FAD_PCMH"/>
    <property type="match status" value="1"/>
</dbReference>
<comment type="caution">
    <text evidence="6">The sequence shown here is derived from an EMBL/GenBank/DDBJ whole genome shotgun (WGS) entry which is preliminary data.</text>
</comment>
<evidence type="ECO:0000256" key="4">
    <source>
        <dbReference type="ARBA" id="ARBA00023002"/>
    </source>
</evidence>
<protein>
    <submittedName>
        <fullName evidence="6">FAD/FMN-containing dehydrogenase</fullName>
    </submittedName>
</protein>
<dbReference type="Gene3D" id="3.30.43.10">
    <property type="entry name" value="Uridine Diphospho-n-acetylenolpyruvylglucosamine Reductase, domain 2"/>
    <property type="match status" value="1"/>
</dbReference>
<dbReference type="InterPro" id="IPR051914">
    <property type="entry name" value="FAD-linked_OxidoTrans_Type4"/>
</dbReference>
<keyword evidence="2" id="KW-0285">Flavoprotein</keyword>
<reference evidence="6 7" key="1">
    <citation type="submission" date="2018-05" db="EMBL/GenBank/DDBJ databases">
        <title>A metagenomic window into the 2 km-deep terrestrial subsurface aquifer revealed taxonomically and functionally diverse microbial community comprising novel uncultured bacterial lineages.</title>
        <authorList>
            <person name="Kadnikov V.V."/>
            <person name="Mardanov A.V."/>
            <person name="Beletsky A.V."/>
            <person name="Banks D."/>
            <person name="Pimenov N.V."/>
            <person name="Frank Y.A."/>
            <person name="Karnachuk O.V."/>
            <person name="Ravin N.V."/>
        </authorList>
    </citation>
    <scope>NUCLEOTIDE SEQUENCE [LARGE SCALE GENOMIC DNA]</scope>
    <source>
        <strain evidence="6">BY5</strain>
    </source>
</reference>
<keyword evidence="4" id="KW-0560">Oxidoreductase</keyword>
<evidence type="ECO:0000313" key="6">
    <source>
        <dbReference type="EMBL" id="RCK81160.1"/>
    </source>
</evidence>
<dbReference type="InterPro" id="IPR016166">
    <property type="entry name" value="FAD-bd_PCMH"/>
</dbReference>
<dbReference type="InterPro" id="IPR016167">
    <property type="entry name" value="FAD-bd_PCMH_sub1"/>
</dbReference>
<sequence>MPLPMSVPHGPPGPAAVAVGSTAAAGATAAHVAARPPAYQPVTPALLDELRGIVGPAHVIAGDPEKLEAYSHDEIAEPEYARMPECVVRPGSAAEIAAIMKLANRERVPVTPRGAGSGLSGGAVPVHGGIVLLTDRLNKVLEFDRANLTITVEPGVITNEINPLVREAGLFFAGYPMSLESCSVGGNVAENAGGGKAVKYGVTGRYVTGLELVTPTGEIVTLGGKLSKDVTGYNLIQLMVGSEGTLGIFTKITLKLMPLPKASADLLVLFPSAESAIAAVPRIIAGGGILPTALEFMDRTSFMAACEYLNETLDYQQAGAMLLITVDGATATEVEAAYEAVGEQCLQGGALEVYVADNHTTSERVWKIRRNIAEAFKVRSPRQSLEDIVVPIAAIPAMVTGLLEIARKWDIEIPCYGHAGDGNLHATPVMNPAWTDAEWHDRLPRILEEIFTLTARLGGTLSGEHGIGHKRLAWMPLFCSPAHLEMMRAIKLALDPHLILNPGKIIPPPAA</sequence>
<evidence type="ECO:0000256" key="2">
    <source>
        <dbReference type="ARBA" id="ARBA00022630"/>
    </source>
</evidence>
<evidence type="ECO:0000259" key="5">
    <source>
        <dbReference type="PROSITE" id="PS51387"/>
    </source>
</evidence>
<dbReference type="InterPro" id="IPR036318">
    <property type="entry name" value="FAD-bd_PCMH-like_sf"/>
</dbReference>
<dbReference type="Pfam" id="PF02913">
    <property type="entry name" value="FAD-oxidase_C"/>
    <property type="match status" value="1"/>
</dbReference>
<comment type="cofactor">
    <cofactor evidence="1">
        <name>FAD</name>
        <dbReference type="ChEBI" id="CHEBI:57692"/>
    </cofactor>
</comment>
<accession>A0A367ZSY9</accession>
<organism evidence="6 7">
    <name type="scientific">Candidatus Ozemobacter sibiricus</name>
    <dbReference type="NCBI Taxonomy" id="2268124"/>
    <lineage>
        <taxon>Bacteria</taxon>
        <taxon>Candidatus Ozemobacteria</taxon>
        <taxon>Candidatus Ozemobacterales</taxon>
        <taxon>Candidatus Ozemobacteraceae</taxon>
        <taxon>Candidatus Ozemobacter</taxon>
    </lineage>
</organism>
<dbReference type="SUPFAM" id="SSF56176">
    <property type="entry name" value="FAD-binding/transporter-associated domain-like"/>
    <property type="match status" value="1"/>
</dbReference>
<dbReference type="InterPro" id="IPR004113">
    <property type="entry name" value="FAD-bd_oxidored_4_C"/>
</dbReference>
<dbReference type="FunFam" id="1.10.45.10:FF:000001">
    <property type="entry name" value="D-lactate dehydrogenase mitochondrial"/>
    <property type="match status" value="1"/>
</dbReference>
<dbReference type="Proteomes" id="UP000252355">
    <property type="component" value="Unassembled WGS sequence"/>
</dbReference>
<proteinExistence type="predicted"/>
<dbReference type="Gene3D" id="3.30.465.10">
    <property type="match status" value="1"/>
</dbReference>
<dbReference type="PANTHER" id="PTHR42934:SF2">
    <property type="entry name" value="GLYCOLATE OXIDASE SUBUNIT GLCD"/>
    <property type="match status" value="1"/>
</dbReference>
<name>A0A367ZSY9_9BACT</name>
<dbReference type="InterPro" id="IPR016171">
    <property type="entry name" value="Vanillyl_alc_oxidase_C-sub2"/>
</dbReference>